<evidence type="ECO:0000256" key="2">
    <source>
        <dbReference type="ARBA" id="ARBA00023242"/>
    </source>
</evidence>
<dbReference type="Proteomes" id="UP000195557">
    <property type="component" value="Unassembled WGS sequence"/>
</dbReference>
<dbReference type="Pfam" id="PF16987">
    <property type="entry name" value="KIX_2"/>
    <property type="match status" value="1"/>
</dbReference>
<feature type="compositionally biased region" description="Basic and acidic residues" evidence="3">
    <location>
        <begin position="102"/>
        <end position="114"/>
    </location>
</feature>
<evidence type="ECO:0000256" key="1">
    <source>
        <dbReference type="ARBA" id="ARBA00004123"/>
    </source>
</evidence>
<dbReference type="KEGG" id="ota:OT_ostta05g04710"/>
<accession>Q018D1</accession>
<evidence type="ECO:0000313" key="5">
    <source>
        <dbReference type="EMBL" id="CAL54244.1"/>
    </source>
</evidence>
<dbReference type="EMBL" id="KZ155776">
    <property type="protein sequence ID" value="OUS47749.1"/>
    <property type="molecule type" value="Genomic_DNA"/>
</dbReference>
<proteinExistence type="predicted"/>
<feature type="region of interest" description="Disordered" evidence="3">
    <location>
        <begin position="91"/>
        <end position="114"/>
    </location>
</feature>
<accession>A0A454Y2S1</accession>
<gene>
    <name evidence="6" type="ORF">BE221DRAFT_70108</name>
    <name evidence="5" type="ORF">OT_ostta05g04710</name>
</gene>
<dbReference type="OMA" id="RNCAFRS"/>
<dbReference type="GO" id="GO:0005634">
    <property type="term" value="C:nucleus"/>
    <property type="evidence" value="ECO:0007669"/>
    <property type="project" value="UniProtKB-SubCell"/>
</dbReference>
<evidence type="ECO:0000313" key="7">
    <source>
        <dbReference type="Proteomes" id="UP000009170"/>
    </source>
</evidence>
<dbReference type="InterPro" id="IPR036529">
    <property type="entry name" value="KIX_dom_sf"/>
</dbReference>
<keyword evidence="7" id="KW-1185">Reference proteome</keyword>
<evidence type="ECO:0000259" key="4">
    <source>
        <dbReference type="Pfam" id="PF16987"/>
    </source>
</evidence>
<dbReference type="EMBL" id="CAID01000005">
    <property type="protein sequence ID" value="CAL54244.1"/>
    <property type="molecule type" value="Genomic_DNA"/>
</dbReference>
<dbReference type="Gene3D" id="1.10.246.20">
    <property type="entry name" value="Coactivator CBP, KIX domain"/>
    <property type="match status" value="1"/>
</dbReference>
<dbReference type="GO" id="GO:0006355">
    <property type="term" value="P:regulation of DNA-templated transcription"/>
    <property type="evidence" value="ECO:0007669"/>
    <property type="project" value="InterPro"/>
</dbReference>
<keyword evidence="2" id="KW-0539">Nucleus</keyword>
<dbReference type="AlphaFoldDB" id="Q018D1"/>
<reference evidence="5" key="2">
    <citation type="journal article" date="2014" name="BMC Genomics">
        <title>An improved genome of the model marine alga Ostreococcus tauri unfolds by assessing Illumina de novo assemblies.</title>
        <authorList>
            <person name="Blanc-Mathieu R."/>
            <person name="Verhelst B."/>
            <person name="Derelle E."/>
            <person name="Rombauts S."/>
            <person name="Bouget F.Y."/>
            <person name="Carre I."/>
            <person name="Chateau A."/>
            <person name="Eyre-Walker A."/>
            <person name="Grimsley N."/>
            <person name="Moreau H."/>
            <person name="Piegu B."/>
            <person name="Rivals E."/>
            <person name="Schackwitz W."/>
            <person name="Van de Peer Y."/>
            <person name="Piganeau G."/>
        </authorList>
    </citation>
    <scope>NUCLEOTIDE SEQUENCE</scope>
    <source>
        <strain evidence="5">RCC4221</strain>
    </source>
</reference>
<protein>
    <submittedName>
        <fullName evidence="5">Coactivator CBP, KIX domain</fullName>
    </submittedName>
</protein>
<evidence type="ECO:0000313" key="6">
    <source>
        <dbReference type="EMBL" id="OUS47749.1"/>
    </source>
</evidence>
<name>Q018D1_OSTTA</name>
<feature type="domain" description="Mediator complex subunit 15 KIX" evidence="4">
    <location>
        <begin position="12"/>
        <end position="81"/>
    </location>
</feature>
<dbReference type="GO" id="GO:0003712">
    <property type="term" value="F:transcription coregulator activity"/>
    <property type="evidence" value="ECO:0007669"/>
    <property type="project" value="InterPro"/>
</dbReference>
<dbReference type="InParanoid" id="Q018D1"/>
<dbReference type="InterPro" id="IPR036546">
    <property type="entry name" value="MED15_KIX"/>
</dbReference>
<dbReference type="GeneID" id="9834383"/>
<comment type="subcellular location">
    <subcellularLocation>
        <location evidence="1">Nucleus</location>
    </subcellularLocation>
</comment>
<organism evidence="5 7">
    <name type="scientific">Ostreococcus tauri</name>
    <name type="common">Marine green alga</name>
    <dbReference type="NCBI Taxonomy" id="70448"/>
    <lineage>
        <taxon>Eukaryota</taxon>
        <taxon>Viridiplantae</taxon>
        <taxon>Chlorophyta</taxon>
        <taxon>Mamiellophyceae</taxon>
        <taxon>Mamiellales</taxon>
        <taxon>Bathycoccaceae</taxon>
        <taxon>Ostreococcus</taxon>
    </lineage>
</organism>
<dbReference type="RefSeq" id="XP_003079586.1">
    <property type="nucleotide sequence ID" value="XM_003079538.1"/>
</dbReference>
<sequence>MADDDEWRARVDRDDNVQQLLTVMLTAKDPPYDDVTVSNARAASRKVEGIIFDRATDRETYERKIRQKIESMNEQIVKQRAKRALEAEGQTMAEAPAKHKVPREAEARDARAETSDATATGYAYEEGRRYFYAVGADVQKRLRANALTKWLEANRKTSQIARDFITAKGGEEKKRIYNEKLRGYLDEWVFKYITMRLEMKRRESAFSINSELQGFVTNLMTTNATEDGGNAAKRQATEAARAKAAMVEPTSDYWLKVHELNEKYHAPLSRALKSVRQSKVKLGAIRQKFVDLLANRILPTIEQTPKNRNLSIPPHMSHLLQIETAIKKALAKYEATQQIKQEQKRLEAMTPTQRAVASLTEGGAKDTHKEARAAIRETCASLKSHMGVNGDFSAERFDSDEDEVDDSVSAELLKDLLEGEKALTVLPAGAPNTWTLELGNNVVAVAFKGYWDSMSEDVRVKALAEY</sequence>
<evidence type="ECO:0000256" key="3">
    <source>
        <dbReference type="SAM" id="MobiDB-lite"/>
    </source>
</evidence>
<dbReference type="OrthoDB" id="10504273at2759"/>
<accession>A0A1Y5IDR6</accession>
<reference evidence="5 7" key="1">
    <citation type="journal article" date="2006" name="Proc. Natl. Acad. Sci. U.S.A.">
        <title>Genome analysis of the smallest free-living eukaryote Ostreococcus tauri unveils many unique features.</title>
        <authorList>
            <person name="Derelle E."/>
            <person name="Ferraz C."/>
            <person name="Rombauts S."/>
            <person name="Rouze P."/>
            <person name="Worden A.Z."/>
            <person name="Robbens S."/>
            <person name="Partensky F."/>
            <person name="Degroeve S."/>
            <person name="Echeynie S."/>
            <person name="Cooke R."/>
            <person name="Saeys Y."/>
            <person name="Wuyts J."/>
            <person name="Jabbari K."/>
            <person name="Bowler C."/>
            <person name="Panaud O."/>
            <person name="Piegu B."/>
            <person name="Ball S.G."/>
            <person name="Ral J.-P."/>
            <person name="Bouget F.-Y."/>
            <person name="Piganeau G."/>
            <person name="De Baets B."/>
            <person name="Picard A."/>
            <person name="Delseny M."/>
            <person name="Demaille J."/>
            <person name="Van de Peer Y."/>
            <person name="Moreau H."/>
        </authorList>
    </citation>
    <scope>NUCLEOTIDE SEQUENCE [LARGE SCALE GENOMIC DNA]</scope>
    <source>
        <strain evidence="5 7">OTTH0595</strain>
    </source>
</reference>
<reference evidence="6" key="3">
    <citation type="submission" date="2017-04" db="EMBL/GenBank/DDBJ databases">
        <title>Population genomics of picophytoplankton unveils novel chromosome hypervariability.</title>
        <authorList>
            <consortium name="DOE Joint Genome Institute"/>
            <person name="Blanc-Mathieu R."/>
            <person name="Krasovec M."/>
            <person name="Hebrard M."/>
            <person name="Yau S."/>
            <person name="Desgranges E."/>
            <person name="Martin J."/>
            <person name="Schackwitz W."/>
            <person name="Kuo A."/>
            <person name="Salin G."/>
            <person name="Donnadieu C."/>
            <person name="Desdevises Y."/>
            <person name="Sanchez-Ferandin S."/>
            <person name="Moreau H."/>
            <person name="Rivals E."/>
            <person name="Grigoriev I.V."/>
            <person name="Grimsley N."/>
            <person name="Eyre-Walker A."/>
            <person name="Piganeau G."/>
        </authorList>
    </citation>
    <scope>NUCLEOTIDE SEQUENCE [LARGE SCALE GENOMIC DNA]</scope>
    <source>
        <strain evidence="6">RCC 1115</strain>
    </source>
</reference>
<dbReference type="Proteomes" id="UP000009170">
    <property type="component" value="Unassembled WGS sequence"/>
</dbReference>